<keyword evidence="13" id="KW-0378">Hydrolase</keyword>
<feature type="compositionally biased region" description="Basic and acidic residues" evidence="25">
    <location>
        <begin position="109"/>
        <end position="120"/>
    </location>
</feature>
<evidence type="ECO:0000256" key="5">
    <source>
        <dbReference type="ARBA" id="ARBA00012551"/>
    </source>
</evidence>
<keyword evidence="18" id="KW-0238">DNA-binding</keyword>
<dbReference type="GO" id="GO:0051539">
    <property type="term" value="F:4 iron, 4 sulfur cluster binding"/>
    <property type="evidence" value="ECO:0007669"/>
    <property type="project" value="UniProtKB-KW"/>
</dbReference>
<keyword evidence="17" id="KW-0411">Iron-sulfur</keyword>
<keyword evidence="11" id="KW-0547">Nucleotide-binding</keyword>
<evidence type="ECO:0000256" key="8">
    <source>
        <dbReference type="ARBA" id="ARBA00022705"/>
    </source>
</evidence>
<dbReference type="Gene3D" id="3.40.50.300">
    <property type="entry name" value="P-loop containing nucleotide triphosphate hydrolases"/>
    <property type="match status" value="1"/>
</dbReference>
<comment type="similarity">
    <text evidence="4">Belongs to the DNA2/NAM7 helicase family.</text>
</comment>
<evidence type="ECO:0000256" key="15">
    <source>
        <dbReference type="ARBA" id="ARBA00022840"/>
    </source>
</evidence>
<dbReference type="GO" id="GO:0005524">
    <property type="term" value="F:ATP binding"/>
    <property type="evidence" value="ECO:0007669"/>
    <property type="project" value="UniProtKB-KW"/>
</dbReference>
<evidence type="ECO:0000259" key="28">
    <source>
        <dbReference type="Pfam" id="PF13087"/>
    </source>
</evidence>
<keyword evidence="31" id="KW-1185">Reference proteome</keyword>
<evidence type="ECO:0000313" key="31">
    <source>
        <dbReference type="Proteomes" id="UP001302812"/>
    </source>
</evidence>
<feature type="compositionally biased region" description="Low complexity" evidence="25">
    <location>
        <begin position="151"/>
        <end position="161"/>
    </location>
</feature>
<feature type="region of interest" description="Disordered" evidence="25">
    <location>
        <begin position="1395"/>
        <end position="1415"/>
    </location>
</feature>
<evidence type="ECO:0000256" key="7">
    <source>
        <dbReference type="ARBA" id="ARBA00022485"/>
    </source>
</evidence>
<dbReference type="GO" id="GO:0006281">
    <property type="term" value="P:DNA repair"/>
    <property type="evidence" value="ECO:0007669"/>
    <property type="project" value="UniProtKB-KW"/>
</dbReference>
<evidence type="ECO:0000256" key="18">
    <source>
        <dbReference type="ARBA" id="ARBA00023125"/>
    </source>
</evidence>
<evidence type="ECO:0000256" key="2">
    <source>
        <dbReference type="ARBA" id="ARBA00004123"/>
    </source>
</evidence>
<feature type="domain" description="DUF83" evidence="26">
    <location>
        <begin position="722"/>
        <end position="823"/>
    </location>
</feature>
<dbReference type="GO" id="GO:0005634">
    <property type="term" value="C:nucleus"/>
    <property type="evidence" value="ECO:0007669"/>
    <property type="project" value="UniProtKB-SubCell"/>
</dbReference>
<evidence type="ECO:0000259" key="26">
    <source>
        <dbReference type="Pfam" id="PF01930"/>
    </source>
</evidence>
<dbReference type="Pfam" id="PF08696">
    <property type="entry name" value="Dna2"/>
    <property type="match status" value="1"/>
</dbReference>
<evidence type="ECO:0000256" key="19">
    <source>
        <dbReference type="ARBA" id="ARBA00023128"/>
    </source>
</evidence>
<evidence type="ECO:0000256" key="3">
    <source>
        <dbReference type="ARBA" id="ARBA00004173"/>
    </source>
</evidence>
<evidence type="ECO:0000256" key="14">
    <source>
        <dbReference type="ARBA" id="ARBA00022806"/>
    </source>
</evidence>
<dbReference type="EC" id="3.6.4.12" evidence="5"/>
<evidence type="ECO:0000256" key="17">
    <source>
        <dbReference type="ARBA" id="ARBA00023014"/>
    </source>
</evidence>
<evidence type="ECO:0000256" key="6">
    <source>
        <dbReference type="ARBA" id="ARBA00021516"/>
    </source>
</evidence>
<evidence type="ECO:0000256" key="16">
    <source>
        <dbReference type="ARBA" id="ARBA00023004"/>
    </source>
</evidence>
<evidence type="ECO:0000256" key="13">
    <source>
        <dbReference type="ARBA" id="ARBA00022801"/>
    </source>
</evidence>
<reference evidence="30" key="1">
    <citation type="journal article" date="2023" name="Mol. Phylogenet. Evol.">
        <title>Genome-scale phylogeny and comparative genomics of the fungal order Sordariales.</title>
        <authorList>
            <person name="Hensen N."/>
            <person name="Bonometti L."/>
            <person name="Westerberg I."/>
            <person name="Brannstrom I.O."/>
            <person name="Guillou S."/>
            <person name="Cros-Aarteil S."/>
            <person name="Calhoun S."/>
            <person name="Haridas S."/>
            <person name="Kuo A."/>
            <person name="Mondo S."/>
            <person name="Pangilinan J."/>
            <person name="Riley R."/>
            <person name="LaButti K."/>
            <person name="Andreopoulos B."/>
            <person name="Lipzen A."/>
            <person name="Chen C."/>
            <person name="Yan M."/>
            <person name="Daum C."/>
            <person name="Ng V."/>
            <person name="Clum A."/>
            <person name="Steindorff A."/>
            <person name="Ohm R.A."/>
            <person name="Martin F."/>
            <person name="Silar P."/>
            <person name="Natvig D.O."/>
            <person name="Lalanne C."/>
            <person name="Gautier V."/>
            <person name="Ament-Velasquez S.L."/>
            <person name="Kruys A."/>
            <person name="Hutchinson M.I."/>
            <person name="Powell A.J."/>
            <person name="Barry K."/>
            <person name="Miller A.N."/>
            <person name="Grigoriev I.V."/>
            <person name="Debuchy R."/>
            <person name="Gladieux P."/>
            <person name="Hiltunen Thoren M."/>
            <person name="Johannesson H."/>
        </authorList>
    </citation>
    <scope>NUCLEOTIDE SEQUENCE</scope>
    <source>
        <strain evidence="30">CBS 508.74</strain>
    </source>
</reference>
<dbReference type="GO" id="GO:0005739">
    <property type="term" value="C:mitochondrion"/>
    <property type="evidence" value="ECO:0007669"/>
    <property type="project" value="UniProtKB-SubCell"/>
</dbReference>
<evidence type="ECO:0000259" key="27">
    <source>
        <dbReference type="Pfam" id="PF08696"/>
    </source>
</evidence>
<dbReference type="InterPro" id="IPR027417">
    <property type="entry name" value="P-loop_NTPase"/>
</dbReference>
<dbReference type="Gene3D" id="3.90.320.10">
    <property type="match status" value="1"/>
</dbReference>
<protein>
    <recommendedName>
        <fullName evidence="6">DNA replication ATP-dependent helicase/nuclease DNA2</fullName>
        <ecNumber evidence="5">3.6.4.12</ecNumber>
    </recommendedName>
    <alternativeName>
        <fullName evidence="23">DNA replication ATP-dependent helicase-like homolog</fullName>
    </alternativeName>
</protein>
<accession>A0AAN6QGE3</accession>
<keyword evidence="12" id="KW-0227">DNA damage</keyword>
<dbReference type="RefSeq" id="XP_064667348.1">
    <property type="nucleotide sequence ID" value="XM_064818885.1"/>
</dbReference>
<dbReference type="FunFam" id="3.90.320.10:FF:000001">
    <property type="entry name" value="DNA replication helicase Dna2"/>
    <property type="match status" value="1"/>
</dbReference>
<evidence type="ECO:0000259" key="29">
    <source>
        <dbReference type="Pfam" id="PF21123"/>
    </source>
</evidence>
<gene>
    <name evidence="30" type="ORF">N656DRAFT_838915</name>
</gene>
<dbReference type="Pfam" id="PF01930">
    <property type="entry name" value="Cas_Cas4"/>
    <property type="match status" value="1"/>
</dbReference>
<evidence type="ECO:0000256" key="21">
    <source>
        <dbReference type="ARBA" id="ARBA00023242"/>
    </source>
</evidence>
<feature type="compositionally biased region" description="Low complexity" evidence="25">
    <location>
        <begin position="16"/>
        <end position="33"/>
    </location>
</feature>
<dbReference type="EMBL" id="MU853354">
    <property type="protein sequence ID" value="KAK4109778.1"/>
    <property type="molecule type" value="Genomic_DNA"/>
</dbReference>
<feature type="region of interest" description="Disordered" evidence="25">
    <location>
        <begin position="1"/>
        <end position="168"/>
    </location>
</feature>
<dbReference type="SUPFAM" id="SSF52540">
    <property type="entry name" value="P-loop containing nucleoside triphosphate hydrolases"/>
    <property type="match status" value="1"/>
</dbReference>
<organism evidence="30 31">
    <name type="scientific">Canariomyces notabilis</name>
    <dbReference type="NCBI Taxonomy" id="2074819"/>
    <lineage>
        <taxon>Eukaryota</taxon>
        <taxon>Fungi</taxon>
        <taxon>Dikarya</taxon>
        <taxon>Ascomycota</taxon>
        <taxon>Pezizomycotina</taxon>
        <taxon>Sordariomycetes</taxon>
        <taxon>Sordariomycetidae</taxon>
        <taxon>Sordariales</taxon>
        <taxon>Chaetomiaceae</taxon>
        <taxon>Canariomyces</taxon>
    </lineage>
</organism>
<comment type="catalytic activity">
    <reaction evidence="24">
        <text>ATP + H2O = ADP + phosphate + H(+)</text>
        <dbReference type="Rhea" id="RHEA:13065"/>
        <dbReference type="ChEBI" id="CHEBI:15377"/>
        <dbReference type="ChEBI" id="CHEBI:15378"/>
        <dbReference type="ChEBI" id="CHEBI:30616"/>
        <dbReference type="ChEBI" id="CHEBI:43474"/>
        <dbReference type="ChEBI" id="CHEBI:456216"/>
        <dbReference type="EC" id="3.6.4.12"/>
    </reaction>
</comment>
<comment type="cofactor">
    <cofactor evidence="1">
        <name>[4Fe-4S] cluster</name>
        <dbReference type="ChEBI" id="CHEBI:49883"/>
    </cofactor>
</comment>
<evidence type="ECO:0000313" key="30">
    <source>
        <dbReference type="EMBL" id="KAK4109778.1"/>
    </source>
</evidence>
<evidence type="ECO:0000256" key="12">
    <source>
        <dbReference type="ARBA" id="ARBA00022763"/>
    </source>
</evidence>
<keyword evidence="14" id="KW-0347">Helicase</keyword>
<feature type="domain" description="DNA replication factor Dna2 N-terminal" evidence="27">
    <location>
        <begin position="513"/>
        <end position="713"/>
    </location>
</feature>
<dbReference type="InterPro" id="IPR014808">
    <property type="entry name" value="DNA_replication_fac_Dna2_N"/>
</dbReference>
<dbReference type="InterPro" id="IPR041679">
    <property type="entry name" value="DNA2/NAM7-like_C"/>
</dbReference>
<feature type="compositionally biased region" description="Basic and acidic residues" evidence="25">
    <location>
        <begin position="1395"/>
        <end position="1405"/>
    </location>
</feature>
<evidence type="ECO:0000256" key="24">
    <source>
        <dbReference type="ARBA" id="ARBA00047995"/>
    </source>
</evidence>
<dbReference type="PANTHER" id="PTHR36531">
    <property type="entry name" value="CRISPR-ASSOCIATED EXONUCLEASE CAS4"/>
    <property type="match status" value="1"/>
</dbReference>
<dbReference type="GeneID" id="89943011"/>
<dbReference type="GO" id="GO:0016787">
    <property type="term" value="F:hydrolase activity"/>
    <property type="evidence" value="ECO:0007669"/>
    <property type="project" value="UniProtKB-KW"/>
</dbReference>
<evidence type="ECO:0000256" key="25">
    <source>
        <dbReference type="SAM" id="MobiDB-lite"/>
    </source>
</evidence>
<dbReference type="GO" id="GO:0003678">
    <property type="term" value="F:DNA helicase activity"/>
    <property type="evidence" value="ECO:0007669"/>
    <property type="project" value="UniProtKB-EC"/>
</dbReference>
<evidence type="ECO:0000256" key="10">
    <source>
        <dbReference type="ARBA" id="ARBA00022723"/>
    </source>
</evidence>
<evidence type="ECO:0000256" key="1">
    <source>
        <dbReference type="ARBA" id="ARBA00001966"/>
    </source>
</evidence>
<keyword evidence="16" id="KW-0408">Iron</keyword>
<evidence type="ECO:0000256" key="4">
    <source>
        <dbReference type="ARBA" id="ARBA00007913"/>
    </source>
</evidence>
<keyword evidence="21" id="KW-0539">Nucleus</keyword>
<feature type="compositionally biased region" description="Low complexity" evidence="25">
    <location>
        <begin position="85"/>
        <end position="96"/>
    </location>
</feature>
<feature type="region of interest" description="Disordered" evidence="25">
    <location>
        <begin position="286"/>
        <end position="338"/>
    </location>
</feature>
<feature type="compositionally biased region" description="Polar residues" evidence="25">
    <location>
        <begin position="293"/>
        <end position="307"/>
    </location>
</feature>
<keyword evidence="22" id="KW-0511">Multifunctional enzyme</keyword>
<dbReference type="Pfam" id="PF13087">
    <property type="entry name" value="AAA_12"/>
    <property type="match status" value="1"/>
</dbReference>
<dbReference type="GO" id="GO:0046872">
    <property type="term" value="F:metal ion binding"/>
    <property type="evidence" value="ECO:0007669"/>
    <property type="project" value="UniProtKB-KW"/>
</dbReference>
<dbReference type="GO" id="GO:0003677">
    <property type="term" value="F:DNA binding"/>
    <property type="evidence" value="ECO:0007669"/>
    <property type="project" value="UniProtKB-KW"/>
</dbReference>
<evidence type="ECO:0000256" key="23">
    <source>
        <dbReference type="ARBA" id="ARBA00032548"/>
    </source>
</evidence>
<feature type="region of interest" description="Disordered" evidence="25">
    <location>
        <begin position="1114"/>
        <end position="1138"/>
    </location>
</feature>
<evidence type="ECO:0000256" key="22">
    <source>
        <dbReference type="ARBA" id="ARBA00023268"/>
    </source>
</evidence>
<dbReference type="InterPro" id="IPR022765">
    <property type="entry name" value="Dna2/Cas4_DUF83"/>
</dbReference>
<keyword evidence="8" id="KW-0235">DNA replication</keyword>
<keyword evidence="20" id="KW-0234">DNA repair</keyword>
<keyword evidence="15" id="KW-0067">ATP-binding</keyword>
<keyword evidence="9" id="KW-0540">Nuclease</keyword>
<reference evidence="30" key="2">
    <citation type="submission" date="2023-05" db="EMBL/GenBank/DDBJ databases">
        <authorList>
            <consortium name="Lawrence Berkeley National Laboratory"/>
            <person name="Steindorff A."/>
            <person name="Hensen N."/>
            <person name="Bonometti L."/>
            <person name="Westerberg I."/>
            <person name="Brannstrom I.O."/>
            <person name="Guillou S."/>
            <person name="Cros-Aarteil S."/>
            <person name="Calhoun S."/>
            <person name="Haridas S."/>
            <person name="Kuo A."/>
            <person name="Mondo S."/>
            <person name="Pangilinan J."/>
            <person name="Riley R."/>
            <person name="Labutti K."/>
            <person name="Andreopoulos B."/>
            <person name="Lipzen A."/>
            <person name="Chen C."/>
            <person name="Yanf M."/>
            <person name="Daum C."/>
            <person name="Ng V."/>
            <person name="Clum A."/>
            <person name="Ohm R."/>
            <person name="Martin F."/>
            <person name="Silar P."/>
            <person name="Natvig D."/>
            <person name="Lalanne C."/>
            <person name="Gautier V."/>
            <person name="Ament-Velasquez S.L."/>
            <person name="Kruys A."/>
            <person name="Hutchinson M.I."/>
            <person name="Powell A.J."/>
            <person name="Barry K."/>
            <person name="Miller A.N."/>
            <person name="Grigoriev I.V."/>
            <person name="Debuchy R."/>
            <person name="Gladieux P."/>
            <person name="Thoren M.H."/>
            <person name="Johannesson H."/>
        </authorList>
    </citation>
    <scope>NUCLEOTIDE SEQUENCE</scope>
    <source>
        <strain evidence="30">CBS 508.74</strain>
    </source>
</reference>
<sequence>MPLQKSFSEQTRSSRRPQWQRSRSNPTPQVTVSKPPPPPLPVSDKTKNKLLAFQFDPQPSELPKASKPTGGDAQDSTSNQVLPSAADTAEATATPAGRPTWQDLLGESEVPKTDQERSPGERILWCNDYNASQPIAISPLLPRKGRKRARSSSPTSSPTAKHLTPGIDAKKLAQVLKTPRADPASELWDRFSLPGREASPSGLTNPLLAQLMVSSSPRPPAEGGGLSNDRSLRKTVSCGSHWPKRRKLERAHSDKGDSVARDSIAASKSFMVSALLETVDGEIRKSKPADIKANQQAQSPSTRTTKVPSPARPSPKRPQRGSSPLAQKSARAGIEANGIIDVSSGEKVSSDYGDDDFDDETFMELEASINLAQGDESTLVMSDDNSPEPQAIKTLEDEFGDLDDDLFDGAVDLVAEVEAKHLSQNQPDGQRHQPSSLGWGEDEAFEDDFRDIDFEAVEVATTKAASHPFSSHLSHKPKAIQRYLITNVLDSSYADERGREFCEKILLVQADGTDAVKTVHLRGDWYDTQASPKAYVHIIGNFEPSGRCIIDNNHNILILHPDQLVSSTVVADSFTCMRRAVLQDRVKATSEATPALVYGTILHEIFQDALMANNWDLGFLGSVINKTLKKHLEDLYIIKVSLEDARAHVASKMPELKSWAETFVSASPKQNAFVHGKNGEKVNMCVSKLLDVEEHVWSPMYGLKGNIDATVQVTMREGKASKTLTVPFEVKTGKNATANHQAQTVLYNLLLSDRYDIEIVYGILYYMETSQTLRIPAIRHELRHMIMQRNQLACYIRERSVQLPPMKRSKNACGKCYAQVSCFTYHKLADGGDGESSGLHEKFDELVKHLTPTHRDFFLKWEDLLTKEERESQKLRRELWTMVSTEREKLGRCFSNVIIEEGSASEDRNQAKINRFSYTFIKENPAPGFSFLDSQLTVGEPIVVSDEQGHFALALGYVAAVKKQKIDVVVDRRLHNARIRQPGFDAVDNQVFASIMDVAPEGAKPEQCQGKIKDAPVRYRLDKDEFSNGMATVRNNLVQVMADGPFGSAEIRRLVVDLAPPRFKTTPTQYTVPGSNSLNVDQKAAVEKALRFAELHVPDMDALRHRHFDAASFISHSQQQQQRHRSPSTSPNKKGASTNFLPCPSPRPGTCWLADLVHPSARVRFVDTDALLPDSREQAKGNRIVNPCEARVVAQLVRALIAVGVPPSSIGVVTHYRSQLALLKHTLRATSSSIMSGPAAAEVEMHTADRFQGRDKSVVLLSLVRSNEACSIGELLKDWRRINVAFTRAKTKLLVVGSKSTLGGCGEGEMLARFVRLMEEHDWVYGLKPGALDGHLWDDGGGCQGSAAVSASTQGIVVGGGGVGGGSDAANVLAKGTQKKKGGLLLFAEETKRMERGKAKGKENQRMSAGAGAGATVLQPKKTARIGERALLRGKPVVRDILNDIMDGGY</sequence>
<dbReference type="InterPro" id="IPR048459">
    <property type="entry name" value="DNA2_Rift"/>
</dbReference>
<dbReference type="InterPro" id="IPR011604">
    <property type="entry name" value="PDDEXK-like_dom_sf"/>
</dbReference>
<keyword evidence="19" id="KW-0496">Mitochondrion</keyword>
<feature type="compositionally biased region" description="Basic and acidic residues" evidence="25">
    <location>
        <begin position="250"/>
        <end position="260"/>
    </location>
</feature>
<dbReference type="Pfam" id="PF21123">
    <property type="entry name" value="Dna2_Rift"/>
    <property type="match status" value="1"/>
</dbReference>
<dbReference type="InterPro" id="IPR047187">
    <property type="entry name" value="SF1_C_Upf1"/>
</dbReference>
<keyword evidence="10" id="KW-0479">Metal-binding</keyword>
<dbReference type="GO" id="GO:0006260">
    <property type="term" value="P:DNA replication"/>
    <property type="evidence" value="ECO:0007669"/>
    <property type="project" value="UniProtKB-KW"/>
</dbReference>
<keyword evidence="7" id="KW-0004">4Fe-4S</keyword>
<proteinExistence type="inferred from homology"/>
<dbReference type="Proteomes" id="UP001302812">
    <property type="component" value="Unassembled WGS sequence"/>
</dbReference>
<evidence type="ECO:0000256" key="20">
    <source>
        <dbReference type="ARBA" id="ARBA00023204"/>
    </source>
</evidence>
<feature type="compositionally biased region" description="Low complexity" evidence="25">
    <location>
        <begin position="1115"/>
        <end position="1131"/>
    </location>
</feature>
<feature type="region of interest" description="Disordered" evidence="25">
    <location>
        <begin position="214"/>
        <end position="260"/>
    </location>
</feature>
<comment type="caution">
    <text evidence="30">The sequence shown here is derived from an EMBL/GenBank/DDBJ whole genome shotgun (WGS) entry which is preliminary data.</text>
</comment>
<dbReference type="PANTHER" id="PTHR36531:SF6">
    <property type="entry name" value="DNA REPLICATION ATP-DEPENDENT HELICASE_NUCLEASE DNA2"/>
    <property type="match status" value="1"/>
</dbReference>
<evidence type="ECO:0000256" key="9">
    <source>
        <dbReference type="ARBA" id="ARBA00022722"/>
    </source>
</evidence>
<evidence type="ECO:0000256" key="11">
    <source>
        <dbReference type="ARBA" id="ARBA00022741"/>
    </source>
</evidence>
<feature type="domain" description="DNA2 rift barrel" evidence="29">
    <location>
        <begin position="885"/>
        <end position="976"/>
    </location>
</feature>
<dbReference type="CDD" id="cd18808">
    <property type="entry name" value="SF1_C_Upf1"/>
    <property type="match status" value="1"/>
</dbReference>
<comment type="subcellular location">
    <subcellularLocation>
        <location evidence="3">Mitochondrion</location>
    </subcellularLocation>
    <subcellularLocation>
        <location evidence="2">Nucleus</location>
    </subcellularLocation>
</comment>
<dbReference type="InterPro" id="IPR051827">
    <property type="entry name" value="Cas4_exonuclease"/>
</dbReference>
<dbReference type="GO" id="GO:0004518">
    <property type="term" value="F:nuclease activity"/>
    <property type="evidence" value="ECO:0007669"/>
    <property type="project" value="UniProtKB-KW"/>
</dbReference>
<name>A0AAN6QGE3_9PEZI</name>
<feature type="domain" description="DNA2/NAM7 helicase-like C-terminal" evidence="28">
    <location>
        <begin position="1141"/>
        <end position="1299"/>
    </location>
</feature>
<dbReference type="CDD" id="cd22318">
    <property type="entry name" value="DNA2_N-like"/>
    <property type="match status" value="1"/>
</dbReference>